<accession>A0A1I8P171</accession>
<reference evidence="5" key="1">
    <citation type="submission" date="2020-05" db="UniProtKB">
        <authorList>
            <consortium name="EnsemblMetazoa"/>
        </authorList>
    </citation>
    <scope>IDENTIFICATION</scope>
    <source>
        <strain evidence="5">USDA</strain>
    </source>
</reference>
<organism evidence="5 6">
    <name type="scientific">Stomoxys calcitrans</name>
    <name type="common">Stable fly</name>
    <name type="synonym">Conops calcitrans</name>
    <dbReference type="NCBI Taxonomy" id="35570"/>
    <lineage>
        <taxon>Eukaryota</taxon>
        <taxon>Metazoa</taxon>
        <taxon>Ecdysozoa</taxon>
        <taxon>Arthropoda</taxon>
        <taxon>Hexapoda</taxon>
        <taxon>Insecta</taxon>
        <taxon>Pterygota</taxon>
        <taxon>Neoptera</taxon>
        <taxon>Endopterygota</taxon>
        <taxon>Diptera</taxon>
        <taxon>Brachycera</taxon>
        <taxon>Muscomorpha</taxon>
        <taxon>Muscoidea</taxon>
        <taxon>Muscidae</taxon>
        <taxon>Stomoxys</taxon>
    </lineage>
</organism>
<dbReference type="PANTHER" id="PTHR21461:SF87">
    <property type="entry name" value="GH12965P"/>
    <property type="match status" value="1"/>
</dbReference>
<dbReference type="PANTHER" id="PTHR21461">
    <property type="entry name" value="GLYCOSYLTRANSFERASE FAMILY 92 PROTEIN"/>
    <property type="match status" value="1"/>
</dbReference>
<feature type="transmembrane region" description="Helical" evidence="4">
    <location>
        <begin position="7"/>
        <end position="23"/>
    </location>
</feature>
<evidence type="ECO:0000256" key="2">
    <source>
        <dbReference type="ARBA" id="ARBA00022692"/>
    </source>
</evidence>
<keyword evidence="4" id="KW-0472">Membrane</keyword>
<evidence type="ECO:0000313" key="6">
    <source>
        <dbReference type="Proteomes" id="UP000095300"/>
    </source>
</evidence>
<sequence>MRKYQQLLLLVISCVSVIILLMYKSENNHLKGVLQVINFFSRNDAAIMKRIESNSSMYLRDFTYPLAVWQTIGTNFHSYSAYWRRNELVSGGDAMAIVVGRKGAVLNFKCSFNFKGSPNIQGKFRFQRVDKDGEDDNSEFTRYYFYCKVTRDFGTPETVIFTDSSAPKSGGNSLKLRMLKLVDKGMQKLAVHPLTICVNLHSREFFNMTSLEKQPQELLQFFVHHYIMGVEDFIAYSGDDIPFSLHPFLSHFNIRVHSMPFNFPFSSANSTDRIRSIIEMDCILRNINRATHSILLDANEFFYPNTNLDDEKSLLHSLRSYDNGVNQFDVKTFAICKDQRHKYLIENTLFDPELKNSHGVSLYRPQDNVLPLNGEEPSRSITLPVLKCLVHRYVNCVHVGKDGLHDWRNTLREDFMQHIQRLKEEIQLLI</sequence>
<dbReference type="GO" id="GO:0016020">
    <property type="term" value="C:membrane"/>
    <property type="evidence" value="ECO:0007669"/>
    <property type="project" value="UniProtKB-SubCell"/>
</dbReference>
<evidence type="ECO:0000313" key="5">
    <source>
        <dbReference type="EnsemblMetazoa" id="SCAU003893-PA"/>
    </source>
</evidence>
<name>A0A1I8P171_STOCA</name>
<dbReference type="OrthoDB" id="6433308at2759"/>
<keyword evidence="3 4" id="KW-1133">Transmembrane helix</keyword>
<evidence type="ECO:0000256" key="1">
    <source>
        <dbReference type="ARBA" id="ARBA00004167"/>
    </source>
</evidence>
<keyword evidence="2 4" id="KW-0812">Transmembrane</keyword>
<dbReference type="GO" id="GO:0005737">
    <property type="term" value="C:cytoplasm"/>
    <property type="evidence" value="ECO:0007669"/>
    <property type="project" value="TreeGrafter"/>
</dbReference>
<dbReference type="EnsemblMetazoa" id="SCAU003893-RA">
    <property type="protein sequence ID" value="SCAU003893-PA"/>
    <property type="gene ID" value="SCAU003893"/>
</dbReference>
<evidence type="ECO:0000256" key="3">
    <source>
        <dbReference type="ARBA" id="ARBA00022989"/>
    </source>
</evidence>
<dbReference type="Proteomes" id="UP000095300">
    <property type="component" value="Unassembled WGS sequence"/>
</dbReference>
<dbReference type="VEuPathDB" id="VectorBase:SCAU003893"/>
<proteinExistence type="predicted"/>
<evidence type="ECO:0000256" key="4">
    <source>
        <dbReference type="SAM" id="Phobius"/>
    </source>
</evidence>
<comment type="subcellular location">
    <subcellularLocation>
        <location evidence="1">Membrane</location>
        <topology evidence="1">Single-pass membrane protein</topology>
    </subcellularLocation>
</comment>
<gene>
    <name evidence="5" type="primary">106096131</name>
</gene>
<protein>
    <submittedName>
        <fullName evidence="5">Uncharacterized protein</fullName>
    </submittedName>
</protein>
<dbReference type="STRING" id="35570.A0A1I8P171"/>
<dbReference type="AlphaFoldDB" id="A0A1I8P171"/>
<keyword evidence="6" id="KW-1185">Reference proteome</keyword>